<evidence type="ECO:0000313" key="2">
    <source>
        <dbReference type="EMBL" id="KAF0736980.1"/>
    </source>
</evidence>
<comment type="caution">
    <text evidence="2">The sequence shown here is derived from an EMBL/GenBank/DDBJ whole genome shotgun (WGS) entry which is preliminary data.</text>
</comment>
<feature type="compositionally biased region" description="Polar residues" evidence="1">
    <location>
        <begin position="60"/>
        <end position="69"/>
    </location>
</feature>
<evidence type="ECO:0000256" key="1">
    <source>
        <dbReference type="SAM" id="MobiDB-lite"/>
    </source>
</evidence>
<protein>
    <recommendedName>
        <fullName evidence="4">START domain-containing protein</fullName>
    </recommendedName>
</protein>
<evidence type="ECO:0000313" key="3">
    <source>
        <dbReference type="Proteomes" id="UP000481153"/>
    </source>
</evidence>
<dbReference type="EMBL" id="VJMJ01000085">
    <property type="protein sequence ID" value="KAF0736980.1"/>
    <property type="molecule type" value="Genomic_DNA"/>
</dbReference>
<name>A0A6G0XAH9_9STRA</name>
<feature type="compositionally biased region" description="Basic residues" evidence="1">
    <location>
        <begin position="81"/>
        <end position="90"/>
    </location>
</feature>
<dbReference type="Proteomes" id="UP000481153">
    <property type="component" value="Unassembled WGS sequence"/>
</dbReference>
<dbReference type="VEuPathDB" id="FungiDB:AeMF1_008430"/>
<evidence type="ECO:0008006" key="4">
    <source>
        <dbReference type="Google" id="ProtNLM"/>
    </source>
</evidence>
<accession>A0A6G0XAH9</accession>
<feature type="compositionally biased region" description="Basic and acidic residues" evidence="1">
    <location>
        <begin position="70"/>
        <end position="80"/>
    </location>
</feature>
<feature type="region of interest" description="Disordered" evidence="1">
    <location>
        <begin position="46"/>
        <end position="91"/>
    </location>
</feature>
<sequence>MERLLFDALDTITLDEVLASNEDVDALNLDDFNLFAPSQANAQAAKVLSAPESPVPVDVTSGSDGAQSSSDHDTTEDKARPKTINHSRKRQREEIEYLRSKVVELEQQLANLQEVKDTDVLYETPWQKMANEMRIAKQNAMHENNRLKRELEEYIEFGKALELLLKKKPKLTTLPSVESEQWRVFKLVKDPVLRLDAVNEILLLLHQMTDGAMVEASLADRVEEYEAYTPRLAKTSADLVISVSFCTTKQFDFNVVSDLAWLVFQEGICAALRHQTLERFDDYTSYVRYERFWSGLGDQANCLYKRFREPHRDVIVCRTVLEDELNPFRPDALIMNKSAWIVLEKVDDGKACRIKLFQKCTLPMVQSSYGTRVQVNQDALQHFDRVGSVTDSVMFALQTTVVDFSNAINNLMAAYNGNVKDTFKLVRRA</sequence>
<reference evidence="2 3" key="1">
    <citation type="submission" date="2019-07" db="EMBL/GenBank/DDBJ databases">
        <title>Genomics analysis of Aphanomyces spp. identifies a new class of oomycete effector associated with host adaptation.</title>
        <authorList>
            <person name="Gaulin E."/>
        </authorList>
    </citation>
    <scope>NUCLEOTIDE SEQUENCE [LARGE SCALE GENOMIC DNA]</scope>
    <source>
        <strain evidence="2 3">ATCC 201684</strain>
    </source>
</reference>
<gene>
    <name evidence="2" type="ORF">Ae201684_006792</name>
</gene>
<proteinExistence type="predicted"/>
<organism evidence="2 3">
    <name type="scientific">Aphanomyces euteiches</name>
    <dbReference type="NCBI Taxonomy" id="100861"/>
    <lineage>
        <taxon>Eukaryota</taxon>
        <taxon>Sar</taxon>
        <taxon>Stramenopiles</taxon>
        <taxon>Oomycota</taxon>
        <taxon>Saprolegniomycetes</taxon>
        <taxon>Saprolegniales</taxon>
        <taxon>Verrucalvaceae</taxon>
        <taxon>Aphanomyces</taxon>
    </lineage>
</organism>
<keyword evidence="3" id="KW-1185">Reference proteome</keyword>
<dbReference type="AlphaFoldDB" id="A0A6G0XAH9"/>